<dbReference type="GO" id="GO:0061630">
    <property type="term" value="F:ubiquitin protein ligase activity"/>
    <property type="evidence" value="ECO:0007669"/>
    <property type="project" value="UniProtKB-EC"/>
</dbReference>
<dbReference type="PANTHER" id="PTHR23315">
    <property type="entry name" value="U BOX DOMAIN-CONTAINING"/>
    <property type="match status" value="1"/>
</dbReference>
<dbReference type="InterPro" id="IPR013083">
    <property type="entry name" value="Znf_RING/FYVE/PHD"/>
</dbReference>
<evidence type="ECO:0000256" key="10">
    <source>
        <dbReference type="ARBA" id="ARBA00076227"/>
    </source>
</evidence>
<evidence type="ECO:0000256" key="6">
    <source>
        <dbReference type="ARBA" id="ARBA00022737"/>
    </source>
</evidence>
<dbReference type="Pfam" id="PF25368">
    <property type="entry name" value="PUB10_N"/>
    <property type="match status" value="1"/>
</dbReference>
<accession>A0A166EEF4</accession>
<keyword evidence="6" id="KW-0677">Repeat</keyword>
<evidence type="ECO:0000256" key="7">
    <source>
        <dbReference type="ARBA" id="ARBA00022786"/>
    </source>
</evidence>
<name>A0A166EEF4_DAUCS</name>
<dbReference type="AlphaFoldDB" id="A0A166EEF4"/>
<dbReference type="SMART" id="SM00504">
    <property type="entry name" value="Ubox"/>
    <property type="match status" value="1"/>
</dbReference>
<dbReference type="FunFam" id="3.30.40.10:FF:000114">
    <property type="entry name" value="RING-type E3 ubiquitin transferase"/>
    <property type="match status" value="1"/>
</dbReference>
<dbReference type="PROSITE" id="PS51698">
    <property type="entry name" value="U_BOX"/>
    <property type="match status" value="1"/>
</dbReference>
<dbReference type="KEGG" id="dcr:108206313"/>
<dbReference type="GO" id="GO:0016567">
    <property type="term" value="P:protein ubiquitination"/>
    <property type="evidence" value="ECO:0007669"/>
    <property type="project" value="UniProtKB-UniPathway"/>
</dbReference>
<reference evidence="11" key="1">
    <citation type="journal article" date="2016" name="Nat. Genet.">
        <title>A high-quality carrot genome assembly provides new insights into carotenoid accumulation and asterid genome evolution.</title>
        <authorList>
            <person name="Iorizzo M."/>
            <person name="Ellison S."/>
            <person name="Senalik D."/>
            <person name="Zeng P."/>
            <person name="Satapoomin P."/>
            <person name="Huang J."/>
            <person name="Bowman M."/>
            <person name="Iovene M."/>
            <person name="Sanseverino W."/>
            <person name="Cavagnaro P."/>
            <person name="Yildiz M."/>
            <person name="Macko-Podgorni A."/>
            <person name="Moranska E."/>
            <person name="Grzebelus E."/>
            <person name="Grzebelus D."/>
            <person name="Ashrafi H."/>
            <person name="Zheng Z."/>
            <person name="Cheng S."/>
            <person name="Spooner D."/>
            <person name="Van Deynze A."/>
            <person name="Simon P."/>
        </authorList>
    </citation>
    <scope>NUCLEOTIDE SEQUENCE</scope>
    <source>
        <tissue evidence="11">Leaf</tissue>
    </source>
</reference>
<dbReference type="OMA" id="PTYERSY"/>
<gene>
    <name evidence="11" type="ORF">DCAR_0208228</name>
</gene>
<dbReference type="FunFam" id="1.25.10.10:FF:000082">
    <property type="entry name" value="RING-type E3 ubiquitin transferase"/>
    <property type="match status" value="1"/>
</dbReference>
<dbReference type="SUPFAM" id="SSF48371">
    <property type="entry name" value="ARM repeat"/>
    <property type="match status" value="1"/>
</dbReference>
<evidence type="ECO:0000256" key="9">
    <source>
        <dbReference type="ARBA" id="ARBA00075465"/>
    </source>
</evidence>
<dbReference type="InterPro" id="IPR000225">
    <property type="entry name" value="Armadillo"/>
</dbReference>
<dbReference type="Proteomes" id="UP000077755">
    <property type="component" value="Chromosome 2"/>
</dbReference>
<comment type="pathway">
    <text evidence="3">Protein modification; protein ubiquitination.</text>
</comment>
<dbReference type="Gene3D" id="3.30.40.10">
    <property type="entry name" value="Zinc/RING finger domain, C3HC4 (zinc finger)"/>
    <property type="match status" value="1"/>
</dbReference>
<protein>
    <recommendedName>
        <fullName evidence="8">U-box domain-containing protein 12</fullName>
        <ecNumber evidence="4">2.3.2.27</ecNumber>
    </recommendedName>
    <alternativeName>
        <fullName evidence="9">Plant U-box protein 12</fullName>
    </alternativeName>
    <alternativeName>
        <fullName evidence="10">RING-type E3 ubiquitin transferase PUB12</fullName>
    </alternativeName>
</protein>
<dbReference type="Pfam" id="PF25598">
    <property type="entry name" value="ARM_PUB"/>
    <property type="match status" value="1"/>
</dbReference>
<dbReference type="Pfam" id="PF04564">
    <property type="entry name" value="U-box"/>
    <property type="match status" value="1"/>
</dbReference>
<reference evidence="11" key="2">
    <citation type="submission" date="2022-03" db="EMBL/GenBank/DDBJ databases">
        <title>Draft title - Genomic analysis of global carrot germplasm unveils the trajectory of domestication and the origin of high carotenoid orange carrot.</title>
        <authorList>
            <person name="Iorizzo M."/>
            <person name="Ellison S."/>
            <person name="Senalik D."/>
            <person name="Macko-Podgorni A."/>
            <person name="Grzebelus D."/>
            <person name="Bostan H."/>
            <person name="Rolling W."/>
            <person name="Curaba J."/>
            <person name="Simon P."/>
        </authorList>
    </citation>
    <scope>NUCLEOTIDE SEQUENCE</scope>
    <source>
        <tissue evidence="11">Leaf</tissue>
    </source>
</reference>
<evidence type="ECO:0000256" key="2">
    <source>
        <dbReference type="ARBA" id="ARBA00003861"/>
    </source>
</evidence>
<evidence type="ECO:0000256" key="5">
    <source>
        <dbReference type="ARBA" id="ARBA00022679"/>
    </source>
</evidence>
<dbReference type="EMBL" id="CP093344">
    <property type="protein sequence ID" value="WOG88993.1"/>
    <property type="molecule type" value="Genomic_DNA"/>
</dbReference>
<proteinExistence type="predicted"/>
<dbReference type="SUPFAM" id="SSF57850">
    <property type="entry name" value="RING/U-box"/>
    <property type="match status" value="1"/>
</dbReference>
<evidence type="ECO:0000313" key="11">
    <source>
        <dbReference type="EMBL" id="WOG88993.1"/>
    </source>
</evidence>
<dbReference type="PANTHER" id="PTHR23315:SF52">
    <property type="entry name" value="U-BOX DOMAIN-CONTAINING PROTEIN 10"/>
    <property type="match status" value="1"/>
</dbReference>
<keyword evidence="12" id="KW-1185">Reference proteome</keyword>
<evidence type="ECO:0000256" key="4">
    <source>
        <dbReference type="ARBA" id="ARBA00012483"/>
    </source>
</evidence>
<organism evidence="11 12">
    <name type="scientific">Daucus carota subsp. sativus</name>
    <name type="common">Carrot</name>
    <dbReference type="NCBI Taxonomy" id="79200"/>
    <lineage>
        <taxon>Eukaryota</taxon>
        <taxon>Viridiplantae</taxon>
        <taxon>Streptophyta</taxon>
        <taxon>Embryophyta</taxon>
        <taxon>Tracheophyta</taxon>
        <taxon>Spermatophyta</taxon>
        <taxon>Magnoliopsida</taxon>
        <taxon>eudicotyledons</taxon>
        <taxon>Gunneridae</taxon>
        <taxon>Pentapetalae</taxon>
        <taxon>asterids</taxon>
        <taxon>campanulids</taxon>
        <taxon>Apiales</taxon>
        <taxon>Apiaceae</taxon>
        <taxon>Apioideae</taxon>
        <taxon>Scandiceae</taxon>
        <taxon>Daucinae</taxon>
        <taxon>Daucus</taxon>
        <taxon>Daucus sect. Daucus</taxon>
    </lineage>
</organism>
<dbReference type="CDD" id="cd16664">
    <property type="entry name" value="RING-Ubox_PUB"/>
    <property type="match status" value="1"/>
</dbReference>
<dbReference type="InterPro" id="IPR016024">
    <property type="entry name" value="ARM-type_fold"/>
</dbReference>
<keyword evidence="5" id="KW-0808">Transferase</keyword>
<evidence type="ECO:0000256" key="8">
    <source>
        <dbReference type="ARBA" id="ARBA00074389"/>
    </source>
</evidence>
<evidence type="ECO:0000256" key="1">
    <source>
        <dbReference type="ARBA" id="ARBA00000900"/>
    </source>
</evidence>
<dbReference type="OrthoDB" id="7537227at2759"/>
<sequence>MANTNAESLLCLVKDVTRISAAGYDGPFKKDCVDLSRRIVLLSHLFEELRHFSGESRPSDNLASSSTSSCCCLSEFTVVLEAAKTLLSSAASFDINISPEGVAKKISFQFQCLTWQLQTALRNLSFDQFDISEELQEQVDLVREQLRRATERYGGPVTSYVLSRSFSLPVDHKVTKKLERAVTGNSLKGHDQGQMIHSLESRTHTSVVSGLSALDNPDDDNIDSLATKGSVENKKLIPPDDFLCPISLELMRDPVIVSTGQTYERYCIQRWIDCGNKTCPKTQQKLHHLTLTPNFALRSLISLWCIKHNVDQPTALATGRMKRSDGTFCDVSGKVADILALVRKLSSHLTDECRAAVTEIRTLSKRSSGNRILIGEAGAIPILVKLLVSEDNITQKNAVTSILNLSLYQSNKGRIMLAGAVPYIIQVLRAGSMESKENAAATLFSLSLGDENKIIIGASDAIPALVELLESGSTRGKKDAATALFNLCIYHGNKGRAVRAGIIAVLSNMLKDTSSCMVDEALTILSVLASHQEGKVSIIKTITISVLIDHLRTGVPRNKENVASILLALCKRDPENLSCISRLGAVIPLSELVRSGTDRAKRKATTLLDHLQKLKQL</sequence>
<comment type="catalytic activity">
    <reaction evidence="1">
        <text>S-ubiquitinyl-[E2 ubiquitin-conjugating enzyme]-L-cysteine + [acceptor protein]-L-lysine = [E2 ubiquitin-conjugating enzyme]-L-cysteine + N(6)-ubiquitinyl-[acceptor protein]-L-lysine.</text>
        <dbReference type="EC" id="2.3.2.27"/>
    </reaction>
</comment>
<dbReference type="Gene3D" id="1.25.10.10">
    <property type="entry name" value="Leucine-rich Repeat Variant"/>
    <property type="match status" value="3"/>
</dbReference>
<keyword evidence="7" id="KW-0833">Ubl conjugation pathway</keyword>
<dbReference type="InterPro" id="IPR057623">
    <property type="entry name" value="PUB12-19-like_N"/>
</dbReference>
<dbReference type="InterPro" id="IPR003613">
    <property type="entry name" value="Ubox_domain"/>
</dbReference>
<dbReference type="SMART" id="SM00185">
    <property type="entry name" value="ARM"/>
    <property type="match status" value="4"/>
</dbReference>
<evidence type="ECO:0000256" key="3">
    <source>
        <dbReference type="ARBA" id="ARBA00004906"/>
    </source>
</evidence>
<dbReference type="InterPro" id="IPR045210">
    <property type="entry name" value="RING-Ubox_PUB"/>
</dbReference>
<evidence type="ECO:0000313" key="12">
    <source>
        <dbReference type="Proteomes" id="UP000077755"/>
    </source>
</evidence>
<dbReference type="InterPro" id="IPR058678">
    <property type="entry name" value="ARM_PUB"/>
</dbReference>
<dbReference type="EC" id="2.3.2.27" evidence="4"/>
<comment type="function">
    <text evidence="2">Functions as an E3 ubiquitin ligase.</text>
</comment>
<dbReference type="Gramene" id="KZN06451">
    <property type="protein sequence ID" value="KZN06451"/>
    <property type="gene ID" value="DCAR_007288"/>
</dbReference>
<dbReference type="InterPro" id="IPR011989">
    <property type="entry name" value="ARM-like"/>
</dbReference>
<dbReference type="PROSITE" id="PS50176">
    <property type="entry name" value="ARM_REPEAT"/>
    <property type="match status" value="1"/>
</dbReference>